<dbReference type="RefSeq" id="WP_150906141.1">
    <property type="nucleotide sequence ID" value="NZ_VTWT01000014.1"/>
</dbReference>
<reference evidence="3 4" key="1">
    <citation type="submission" date="2019-09" db="EMBL/GenBank/DDBJ databases">
        <title>Genome sequence of Adhaeribacter sp. M2.</title>
        <authorList>
            <person name="Srinivasan S."/>
        </authorList>
    </citation>
    <scope>NUCLEOTIDE SEQUENCE [LARGE SCALE GENOMIC DNA]</scope>
    <source>
        <strain evidence="3 4">M2</strain>
    </source>
</reference>
<comment type="caution">
    <text evidence="3">The sequence shown here is derived from an EMBL/GenBank/DDBJ whole genome shotgun (WGS) entry which is preliminary data.</text>
</comment>
<dbReference type="PANTHER" id="PTHR46558">
    <property type="entry name" value="TRACRIPTIONAL REGULATORY PROTEIN-RELATED-RELATED"/>
    <property type="match status" value="1"/>
</dbReference>
<dbReference type="Pfam" id="PF01381">
    <property type="entry name" value="HTH_3"/>
    <property type="match status" value="1"/>
</dbReference>
<dbReference type="SMART" id="SM00530">
    <property type="entry name" value="HTH_XRE"/>
    <property type="match status" value="1"/>
</dbReference>
<evidence type="ECO:0000313" key="4">
    <source>
        <dbReference type="Proteomes" id="UP000326570"/>
    </source>
</evidence>
<keyword evidence="1" id="KW-0238">DNA-binding</keyword>
<gene>
    <name evidence="3" type="ORF">F0P94_19250</name>
</gene>
<feature type="domain" description="HTH cro/C1-type" evidence="2">
    <location>
        <begin position="8"/>
        <end position="62"/>
    </location>
</feature>
<evidence type="ECO:0000256" key="1">
    <source>
        <dbReference type="ARBA" id="ARBA00023125"/>
    </source>
</evidence>
<dbReference type="InterPro" id="IPR010982">
    <property type="entry name" value="Lambda_DNA-bd_dom_sf"/>
</dbReference>
<dbReference type="EMBL" id="VTWT01000014">
    <property type="protein sequence ID" value="KAA9325043.1"/>
    <property type="molecule type" value="Genomic_DNA"/>
</dbReference>
<proteinExistence type="predicted"/>
<dbReference type="SUPFAM" id="SSF47413">
    <property type="entry name" value="lambda repressor-like DNA-binding domains"/>
    <property type="match status" value="1"/>
</dbReference>
<dbReference type="InterPro" id="IPR001387">
    <property type="entry name" value="Cro/C1-type_HTH"/>
</dbReference>
<dbReference type="PANTHER" id="PTHR46558:SF11">
    <property type="entry name" value="HTH-TYPE TRANSCRIPTIONAL REGULATOR XRE"/>
    <property type="match status" value="1"/>
</dbReference>
<dbReference type="GO" id="GO:0003677">
    <property type="term" value="F:DNA binding"/>
    <property type="evidence" value="ECO:0007669"/>
    <property type="project" value="UniProtKB-KW"/>
</dbReference>
<dbReference type="Proteomes" id="UP000326570">
    <property type="component" value="Unassembled WGS sequence"/>
</dbReference>
<sequence>MKEIHRQIKAIRKSKGLTQDELADVLGMKKANLSRIESGAVNLKPEKLKIFADYFKMSLEEIASFESAQDKIKKEKQPVDLEAALLEKEKQIERMQLAVESFLAFALKQFEDIIEGKAANPFNDDRLPKTPLEAVSELSGMVFILNSENVRPEFPLTESFRDAVHKSIAKSIGAMVDKVLTGIKNGPQPLEDDDDEIVTY</sequence>
<name>A0A5N1IHA5_9BACT</name>
<accession>A0A5N1IHA5</accession>
<evidence type="ECO:0000313" key="3">
    <source>
        <dbReference type="EMBL" id="KAA9325043.1"/>
    </source>
</evidence>
<dbReference type="Gene3D" id="1.10.260.40">
    <property type="entry name" value="lambda repressor-like DNA-binding domains"/>
    <property type="match status" value="1"/>
</dbReference>
<keyword evidence="4" id="KW-1185">Reference proteome</keyword>
<dbReference type="PROSITE" id="PS50943">
    <property type="entry name" value="HTH_CROC1"/>
    <property type="match status" value="1"/>
</dbReference>
<dbReference type="CDD" id="cd00093">
    <property type="entry name" value="HTH_XRE"/>
    <property type="match status" value="1"/>
</dbReference>
<organism evidence="3 4">
    <name type="scientific">Adhaeribacter soli</name>
    <dbReference type="NCBI Taxonomy" id="2607655"/>
    <lineage>
        <taxon>Bacteria</taxon>
        <taxon>Pseudomonadati</taxon>
        <taxon>Bacteroidota</taxon>
        <taxon>Cytophagia</taxon>
        <taxon>Cytophagales</taxon>
        <taxon>Hymenobacteraceae</taxon>
        <taxon>Adhaeribacter</taxon>
    </lineage>
</organism>
<protein>
    <submittedName>
        <fullName evidence="3">Helix-turn-helix transcriptional regulator</fullName>
    </submittedName>
</protein>
<dbReference type="AlphaFoldDB" id="A0A5N1IHA5"/>
<evidence type="ECO:0000259" key="2">
    <source>
        <dbReference type="PROSITE" id="PS50943"/>
    </source>
</evidence>